<feature type="region of interest" description="Disordered" evidence="2">
    <location>
        <begin position="207"/>
        <end position="226"/>
    </location>
</feature>
<proteinExistence type="predicted"/>
<evidence type="ECO:0000313" key="4">
    <source>
        <dbReference type="Proteomes" id="UP001295684"/>
    </source>
</evidence>
<evidence type="ECO:0000313" key="3">
    <source>
        <dbReference type="EMBL" id="CAI2359175.1"/>
    </source>
</evidence>
<dbReference type="AlphaFoldDB" id="A0AAD1X6D7"/>
<dbReference type="Proteomes" id="UP001295684">
    <property type="component" value="Unassembled WGS sequence"/>
</dbReference>
<dbReference type="SUPFAM" id="SSF52047">
    <property type="entry name" value="RNI-like"/>
    <property type="match status" value="1"/>
</dbReference>
<evidence type="ECO:0000256" key="2">
    <source>
        <dbReference type="SAM" id="MobiDB-lite"/>
    </source>
</evidence>
<accession>A0AAD1X6D7</accession>
<sequence>MEDLPKCLVSNCDQTARMFVKKLKLYNCYKHFDETYEQAEGERLISPKLVAKKVGVIEQMLRLFKYFTQKECQEKPDERTLKFQQEFTLQVQKLRDDTIHAYEQGSYLDFGDLAQKARNIQADMDGDETFSRFACNIMWKIMQEKLDEDSEIPAWFSGLVPKQQNILQEELKQNKLAIEVLDQKNKKLQQQNEDYKWNLSAKSLGISSSQSPSTVPTNTVNSGQSKPIDVTSGNTIRLELTNLRDMNFLAFLDRRIPILNRMDLNKVPANNQHVKDFLQRYFPIELKFFNFNCSSTLSTGLDYYAEALTVSSTCVREVFSIYNFEICESHLVMLVCANKNMQRFGLQHCKFGLPTVPDFGGKLKGSTLKVLDLNACGRKGYSNWANNQLNFENLVEGLSKEEDFRANLQKIWMKQCGMQLKVIKRIMSKHGFAHLEICGHSK</sequence>
<keyword evidence="4" id="KW-1185">Reference proteome</keyword>
<name>A0AAD1X6D7_EUPCR</name>
<dbReference type="EMBL" id="CAMPGE010000428">
    <property type="protein sequence ID" value="CAI2359175.1"/>
    <property type="molecule type" value="Genomic_DNA"/>
</dbReference>
<evidence type="ECO:0000256" key="1">
    <source>
        <dbReference type="SAM" id="Coils"/>
    </source>
</evidence>
<feature type="coiled-coil region" evidence="1">
    <location>
        <begin position="171"/>
        <end position="198"/>
    </location>
</feature>
<comment type="caution">
    <text evidence="3">The sequence shown here is derived from an EMBL/GenBank/DDBJ whole genome shotgun (WGS) entry which is preliminary data.</text>
</comment>
<reference evidence="3" key="1">
    <citation type="submission" date="2023-07" db="EMBL/GenBank/DDBJ databases">
        <authorList>
            <consortium name="AG Swart"/>
            <person name="Singh M."/>
            <person name="Singh A."/>
            <person name="Seah K."/>
            <person name="Emmerich C."/>
        </authorList>
    </citation>
    <scope>NUCLEOTIDE SEQUENCE</scope>
    <source>
        <strain evidence="3">DP1</strain>
    </source>
</reference>
<keyword evidence="1" id="KW-0175">Coiled coil</keyword>
<organism evidence="3 4">
    <name type="scientific">Euplotes crassus</name>
    <dbReference type="NCBI Taxonomy" id="5936"/>
    <lineage>
        <taxon>Eukaryota</taxon>
        <taxon>Sar</taxon>
        <taxon>Alveolata</taxon>
        <taxon>Ciliophora</taxon>
        <taxon>Intramacronucleata</taxon>
        <taxon>Spirotrichea</taxon>
        <taxon>Hypotrichia</taxon>
        <taxon>Euplotida</taxon>
        <taxon>Euplotidae</taxon>
        <taxon>Moneuplotes</taxon>
    </lineage>
</organism>
<protein>
    <submittedName>
        <fullName evidence="3">Uncharacterized protein</fullName>
    </submittedName>
</protein>
<gene>
    <name evidence="3" type="ORF">ECRASSUSDP1_LOCUS460</name>
</gene>